<keyword evidence="1" id="KW-0812">Transmembrane</keyword>
<dbReference type="AlphaFoldDB" id="A0A7N2QX07"/>
<reference evidence="2" key="2">
    <citation type="submission" date="2021-01" db="UniProtKB">
        <authorList>
            <consortium name="EnsemblPlants"/>
        </authorList>
    </citation>
    <scope>IDENTIFICATION</scope>
</reference>
<keyword evidence="1" id="KW-0472">Membrane</keyword>
<dbReference type="KEGG" id="qlo:115975391"/>
<dbReference type="PANTHER" id="PTHR37716:SF1">
    <property type="entry name" value="OS07G0568900 PROTEIN"/>
    <property type="match status" value="1"/>
</dbReference>
<protein>
    <submittedName>
        <fullName evidence="2">Uncharacterized protein</fullName>
    </submittedName>
</protein>
<evidence type="ECO:0000313" key="3">
    <source>
        <dbReference type="Proteomes" id="UP000594261"/>
    </source>
</evidence>
<organism evidence="2 3">
    <name type="scientific">Quercus lobata</name>
    <name type="common">Valley oak</name>
    <dbReference type="NCBI Taxonomy" id="97700"/>
    <lineage>
        <taxon>Eukaryota</taxon>
        <taxon>Viridiplantae</taxon>
        <taxon>Streptophyta</taxon>
        <taxon>Embryophyta</taxon>
        <taxon>Tracheophyta</taxon>
        <taxon>Spermatophyta</taxon>
        <taxon>Magnoliopsida</taxon>
        <taxon>eudicotyledons</taxon>
        <taxon>Gunneridae</taxon>
        <taxon>Pentapetalae</taxon>
        <taxon>rosids</taxon>
        <taxon>fabids</taxon>
        <taxon>Fagales</taxon>
        <taxon>Fagaceae</taxon>
        <taxon>Quercus</taxon>
    </lineage>
</organism>
<sequence length="170" mass="19090">MLSLQILSFHNNPPASLPPIPLYNKPNTLISHLLVHSDDSFKKRRSHPSSFSSCIVHAVEKDSQHFEVDPDKAREALQKLDQQLQSLSQKQIKPPKIRASEVDLKEAQMTEEMPEISESFLVNSAVALFLFTIFYNILFITVIKPAIDGPDRVVPATTTVVEASKDRISN</sequence>
<reference evidence="2 3" key="1">
    <citation type="journal article" date="2016" name="G3 (Bethesda)">
        <title>First Draft Assembly and Annotation of the Genome of a California Endemic Oak Quercus lobata Nee (Fagaceae).</title>
        <authorList>
            <person name="Sork V.L."/>
            <person name="Fitz-Gibbon S.T."/>
            <person name="Puiu D."/>
            <person name="Crepeau M."/>
            <person name="Gugger P.F."/>
            <person name="Sherman R."/>
            <person name="Stevens K."/>
            <person name="Langley C.H."/>
            <person name="Pellegrini M."/>
            <person name="Salzberg S.L."/>
        </authorList>
    </citation>
    <scope>NUCLEOTIDE SEQUENCE [LARGE SCALE GENOMIC DNA]</scope>
    <source>
        <strain evidence="2 3">cv. SW786</strain>
    </source>
</reference>
<gene>
    <name evidence="2" type="primary">LOC115975391</name>
</gene>
<dbReference type="EnsemblPlants" id="QL01p004625:mrna">
    <property type="protein sequence ID" value="QL01p004625:mrna"/>
    <property type="gene ID" value="QL01p004625"/>
</dbReference>
<dbReference type="Gramene" id="QL01p004625:mrna">
    <property type="protein sequence ID" value="QL01p004625:mrna"/>
    <property type="gene ID" value="QL01p004625"/>
</dbReference>
<dbReference type="Proteomes" id="UP000594261">
    <property type="component" value="Chromosome 1"/>
</dbReference>
<proteinExistence type="predicted"/>
<dbReference type="OMA" id="INFNPKK"/>
<keyword evidence="1" id="KW-1133">Transmembrane helix</keyword>
<dbReference type="GO" id="GO:0009535">
    <property type="term" value="C:chloroplast thylakoid membrane"/>
    <property type="evidence" value="ECO:0007669"/>
    <property type="project" value="TreeGrafter"/>
</dbReference>
<feature type="transmembrane region" description="Helical" evidence="1">
    <location>
        <begin position="120"/>
        <end position="143"/>
    </location>
</feature>
<dbReference type="OrthoDB" id="780445at2759"/>
<dbReference type="InParanoid" id="A0A7N2QX07"/>
<dbReference type="GeneID" id="115975391"/>
<dbReference type="FunCoup" id="A0A7N2QX07">
    <property type="interactions" value="1047"/>
</dbReference>
<name>A0A7N2QX07_QUELO</name>
<keyword evidence="3" id="KW-1185">Reference proteome</keyword>
<accession>A0A7N2QX07</accession>
<evidence type="ECO:0000313" key="2">
    <source>
        <dbReference type="EnsemblPlants" id="QL01p004625:mrna"/>
    </source>
</evidence>
<dbReference type="PANTHER" id="PTHR37716">
    <property type="entry name" value="OS07G0568900 PROTEIN"/>
    <property type="match status" value="1"/>
</dbReference>
<dbReference type="RefSeq" id="XP_030952018.1">
    <property type="nucleotide sequence ID" value="XM_031096158.1"/>
</dbReference>
<dbReference type="EMBL" id="LRBV02000001">
    <property type="status" value="NOT_ANNOTATED_CDS"/>
    <property type="molecule type" value="Genomic_DNA"/>
</dbReference>
<evidence type="ECO:0000256" key="1">
    <source>
        <dbReference type="SAM" id="Phobius"/>
    </source>
</evidence>